<accession>A0ABT8KZR4</accession>
<dbReference type="InterPro" id="IPR001296">
    <property type="entry name" value="Glyco_trans_1"/>
</dbReference>
<keyword evidence="2" id="KW-0328">Glycosyltransferase</keyword>
<evidence type="ECO:0000259" key="1">
    <source>
        <dbReference type="Pfam" id="PF00534"/>
    </source>
</evidence>
<name>A0ABT8KZR4_9BACT</name>
<organism evidence="2 3">
    <name type="scientific">Agaribacillus aureus</name>
    <dbReference type="NCBI Taxonomy" id="3051825"/>
    <lineage>
        <taxon>Bacteria</taxon>
        <taxon>Pseudomonadati</taxon>
        <taxon>Bacteroidota</taxon>
        <taxon>Cytophagia</taxon>
        <taxon>Cytophagales</taxon>
        <taxon>Splendidivirgaceae</taxon>
        <taxon>Agaribacillus</taxon>
    </lineage>
</organism>
<dbReference type="EMBL" id="JAUJEB010000001">
    <property type="protein sequence ID" value="MDN5210979.1"/>
    <property type="molecule type" value="Genomic_DNA"/>
</dbReference>
<dbReference type="Pfam" id="PF00534">
    <property type="entry name" value="Glycos_transf_1"/>
    <property type="match status" value="1"/>
</dbReference>
<dbReference type="SUPFAM" id="SSF53756">
    <property type="entry name" value="UDP-Glycosyltransferase/glycogen phosphorylase"/>
    <property type="match status" value="1"/>
</dbReference>
<comment type="caution">
    <text evidence="2">The sequence shown here is derived from an EMBL/GenBank/DDBJ whole genome shotgun (WGS) entry which is preliminary data.</text>
</comment>
<dbReference type="Proteomes" id="UP001172083">
    <property type="component" value="Unassembled WGS sequence"/>
</dbReference>
<reference evidence="2" key="1">
    <citation type="submission" date="2023-06" db="EMBL/GenBank/DDBJ databases">
        <title>Genomic of Agaribacillus aureum.</title>
        <authorList>
            <person name="Wang G."/>
        </authorList>
    </citation>
    <scope>NUCLEOTIDE SEQUENCE</scope>
    <source>
        <strain evidence="2">BMA12</strain>
    </source>
</reference>
<dbReference type="EC" id="2.4.-.-" evidence="2"/>
<keyword evidence="3" id="KW-1185">Reference proteome</keyword>
<evidence type="ECO:0000313" key="2">
    <source>
        <dbReference type="EMBL" id="MDN5210979.1"/>
    </source>
</evidence>
<gene>
    <name evidence="2" type="ORF">QQ020_02930</name>
</gene>
<keyword evidence="2" id="KW-0808">Transferase</keyword>
<feature type="domain" description="Glycosyl transferase family 1" evidence="1">
    <location>
        <begin position="156"/>
        <end position="315"/>
    </location>
</feature>
<protein>
    <submittedName>
        <fullName evidence="2">Glycosyltransferase family 4 protein</fullName>
        <ecNumber evidence="2">2.4.-.-</ecNumber>
    </submittedName>
</protein>
<dbReference type="PANTHER" id="PTHR12526">
    <property type="entry name" value="GLYCOSYLTRANSFERASE"/>
    <property type="match status" value="1"/>
</dbReference>
<dbReference type="CDD" id="cd03801">
    <property type="entry name" value="GT4_PimA-like"/>
    <property type="match status" value="1"/>
</dbReference>
<sequence length="351" mass="39446">MILYIGNKLSKHGVTPTNVETLGAKLQEQFDTLLVSDKKNKIIRFFDAVFAIIRNRRKISLVFIDTYSTSNFYYTLVAALTCQLFKLPYVPILHGGGLPDRLKNSPGLCRMVFSKAAINISPSHYLMDAFRKQGYEVEYIPNYIDTENYPSAVRRKLRPKLLYVRSLHKIYNPEMAVKALKALSGDYPEIELCMVGPDKDGSKASVEQLAASLGVSDKLTLTGRLSKEAWIKLSDEYDVFINTTNFDNLPVSIIEAMCLGFPVVSTNAGGLPYLIEDQVDGMLVDLDDDQAMVSCIKRLMEDAELAESISKTAIEKGKSFDWERIRGQWDALISRMALKEKLKASGSHEYI</sequence>
<dbReference type="Gene3D" id="3.40.50.2000">
    <property type="entry name" value="Glycogen Phosphorylase B"/>
    <property type="match status" value="2"/>
</dbReference>
<proteinExistence type="predicted"/>
<dbReference type="GO" id="GO:0016757">
    <property type="term" value="F:glycosyltransferase activity"/>
    <property type="evidence" value="ECO:0007669"/>
    <property type="project" value="UniProtKB-KW"/>
</dbReference>
<dbReference type="RefSeq" id="WP_346756315.1">
    <property type="nucleotide sequence ID" value="NZ_JAUJEB010000001.1"/>
</dbReference>
<evidence type="ECO:0000313" key="3">
    <source>
        <dbReference type="Proteomes" id="UP001172083"/>
    </source>
</evidence>